<sequence>MKTKCIEISHWLNFLVTVETILPKLVIAFATGFRGGPEISHAHSSQRRPMPIVFFGPRRQDREECSRNSKLKGITASIKGAEVKTPEIRCVEIERPSRNFNLPSPVSTPIPRWCGRKLTLQQFPFKGIRFSSAPLMGCRNSSQRSYHSSTTNPFSLGKKYSSAAPAKGCEHPMP</sequence>
<evidence type="ECO:0000313" key="1">
    <source>
        <dbReference type="EMBL" id="MAA13073.1"/>
    </source>
</evidence>
<proteinExistence type="predicted"/>
<protein>
    <submittedName>
        <fullName evidence="1">Uncharacterized protein</fullName>
    </submittedName>
</protein>
<organism evidence="1">
    <name type="scientific">Rhipicephalus zambeziensis</name>
    <dbReference type="NCBI Taxonomy" id="60191"/>
    <lineage>
        <taxon>Eukaryota</taxon>
        <taxon>Metazoa</taxon>
        <taxon>Ecdysozoa</taxon>
        <taxon>Arthropoda</taxon>
        <taxon>Chelicerata</taxon>
        <taxon>Arachnida</taxon>
        <taxon>Acari</taxon>
        <taxon>Parasitiformes</taxon>
        <taxon>Ixodida</taxon>
        <taxon>Ixodoidea</taxon>
        <taxon>Ixodidae</taxon>
        <taxon>Rhipicephalinae</taxon>
        <taxon>Rhipicephalus</taxon>
        <taxon>Rhipicephalus</taxon>
    </lineage>
</organism>
<dbReference type="AlphaFoldDB" id="A0A224YFU3"/>
<accession>A0A224YFU3</accession>
<reference evidence="1" key="1">
    <citation type="journal article" date="2017" name="Parasit. Vectors">
        <title>Sialotranscriptomics of Rhipicephalus zambeziensis reveals intricate expression profiles of secretory proteins and suggests tight temporal transcriptional regulation during blood-feeding.</title>
        <authorList>
            <person name="de Castro M.H."/>
            <person name="de Klerk D."/>
            <person name="Pienaar R."/>
            <person name="Rees D.J.G."/>
            <person name="Mans B.J."/>
        </authorList>
    </citation>
    <scope>NUCLEOTIDE SEQUENCE</scope>
    <source>
        <tissue evidence="1">Salivary glands</tissue>
    </source>
</reference>
<name>A0A224YFU3_9ACAR</name>
<dbReference type="EMBL" id="GFPF01001927">
    <property type="protein sequence ID" value="MAA13073.1"/>
    <property type="molecule type" value="Transcribed_RNA"/>
</dbReference>